<protein>
    <submittedName>
        <fullName evidence="2">RCG63713</fullName>
    </submittedName>
</protein>
<organism evidence="2 3">
    <name type="scientific">Rattus norvegicus</name>
    <name type="common">Rat</name>
    <dbReference type="NCBI Taxonomy" id="10116"/>
    <lineage>
        <taxon>Eukaryota</taxon>
        <taxon>Metazoa</taxon>
        <taxon>Chordata</taxon>
        <taxon>Craniata</taxon>
        <taxon>Vertebrata</taxon>
        <taxon>Euteleostomi</taxon>
        <taxon>Mammalia</taxon>
        <taxon>Eutheria</taxon>
        <taxon>Euarchontoglires</taxon>
        <taxon>Glires</taxon>
        <taxon>Rodentia</taxon>
        <taxon>Myomorpha</taxon>
        <taxon>Muroidea</taxon>
        <taxon>Muridae</taxon>
        <taxon>Murinae</taxon>
        <taxon>Rattus</taxon>
    </lineage>
</organism>
<accession>A6I928</accession>
<sequence length="104" mass="10970">MVQTLLPVLTGTSLCHSHTPPPAAIRGRYSEESHLQGKATGAEETGSDARQSDSRAGTTPSTQTLNCHLLFHPLSASLEASVSHLRGLPHCVAHSRGTIDDACM</sequence>
<feature type="region of interest" description="Disordered" evidence="1">
    <location>
        <begin position="1"/>
        <end position="62"/>
    </location>
</feature>
<reference evidence="2 3" key="1">
    <citation type="submission" date="2005-09" db="EMBL/GenBank/DDBJ databases">
        <authorList>
            <person name="Mural R.J."/>
            <person name="Li P.W."/>
            <person name="Adams M.D."/>
            <person name="Amanatides P.G."/>
            <person name="Baden-Tillson H."/>
            <person name="Barnstead M."/>
            <person name="Chin S.H."/>
            <person name="Dew I."/>
            <person name="Evans C.A."/>
            <person name="Ferriera S."/>
            <person name="Flanigan M."/>
            <person name="Fosler C."/>
            <person name="Glodek A."/>
            <person name="Gu Z."/>
            <person name="Holt R.A."/>
            <person name="Jennings D."/>
            <person name="Kraft C.L."/>
            <person name="Lu F."/>
            <person name="Nguyen T."/>
            <person name="Nusskern D.R."/>
            <person name="Pfannkoch C.M."/>
            <person name="Sitter C."/>
            <person name="Sutton G.G."/>
            <person name="Venter J.C."/>
            <person name="Wang Z."/>
            <person name="Woodage T."/>
            <person name="Zheng X.H."/>
            <person name="Zhong F."/>
        </authorList>
    </citation>
    <scope>NUCLEOTIDE SEQUENCE [LARGE SCALE GENOMIC DNA]</scope>
    <source>
        <strain>BN</strain>
        <strain evidence="3">Sprague-Dawley</strain>
    </source>
</reference>
<dbReference type="Proteomes" id="UP000234681">
    <property type="component" value="Chromosome 1"/>
</dbReference>
<name>A6I928_RAT</name>
<evidence type="ECO:0000313" key="3">
    <source>
        <dbReference type="Proteomes" id="UP000234681"/>
    </source>
</evidence>
<dbReference type="AlphaFoldDB" id="A6I928"/>
<evidence type="ECO:0000256" key="1">
    <source>
        <dbReference type="SAM" id="MobiDB-lite"/>
    </source>
</evidence>
<evidence type="ECO:0000313" key="2">
    <source>
        <dbReference type="EMBL" id="EDM17502.1"/>
    </source>
</evidence>
<dbReference type="EMBL" id="CH473956">
    <property type="protein sequence ID" value="EDM17502.1"/>
    <property type="molecule type" value="Genomic_DNA"/>
</dbReference>
<proteinExistence type="predicted"/>
<gene>
    <name evidence="2" type="ORF">rCG_63713</name>
</gene>